<evidence type="ECO:0000313" key="3">
    <source>
        <dbReference type="Proteomes" id="UP001362999"/>
    </source>
</evidence>
<dbReference type="Proteomes" id="UP001362999">
    <property type="component" value="Unassembled WGS sequence"/>
</dbReference>
<evidence type="ECO:0000256" key="1">
    <source>
        <dbReference type="SAM" id="MobiDB-lite"/>
    </source>
</evidence>
<protein>
    <recommendedName>
        <fullName evidence="4">Gag protein</fullName>
    </recommendedName>
</protein>
<sequence>MEIDSGNPRKRQREDSGTEILDSVPLSHEYPGDWRGKLRSLAAAGHAIPPPYVAKKLNDMRVEHRNRYDNALDMFRKALASKARFDGKLENGVSPTTVKNHVKLPPFQPVEGSPDISQHERVVNSLADTNVVLDSARKAATNHLSTLLNVQVEQCQTLVDIAACTTRLVDDLKAYATRIIAYVDAENKDKWDPCIAMLRAEFVGELQNSNYDFAARQETAAENRVSKANKVETARADAEMIDATQPIKEMIKGEVQRYVKQYVQEGKTQEQPQASSSSLPPSKSSKPQPKASSSYSAKNKKRPQAVKAAKEKETKTSKVKESKPNAKAAKDGDATAKNANTHWKKGKGKQRAQ</sequence>
<feature type="compositionally biased region" description="Basic and acidic residues" evidence="1">
    <location>
        <begin position="308"/>
        <end position="334"/>
    </location>
</feature>
<gene>
    <name evidence="2" type="ORF">R3P38DRAFT_2638679</name>
</gene>
<proteinExistence type="predicted"/>
<dbReference type="EMBL" id="JAWWNJ010000057">
    <property type="protein sequence ID" value="KAK7014317.1"/>
    <property type="molecule type" value="Genomic_DNA"/>
</dbReference>
<feature type="compositionally biased region" description="Basic residues" evidence="1">
    <location>
        <begin position="342"/>
        <end position="353"/>
    </location>
</feature>
<evidence type="ECO:0000313" key="2">
    <source>
        <dbReference type="EMBL" id="KAK7014317.1"/>
    </source>
</evidence>
<accession>A0AAW0AQG2</accession>
<dbReference type="AlphaFoldDB" id="A0AAW0AQG2"/>
<organism evidence="2 3">
    <name type="scientific">Favolaschia claudopus</name>
    <dbReference type="NCBI Taxonomy" id="2862362"/>
    <lineage>
        <taxon>Eukaryota</taxon>
        <taxon>Fungi</taxon>
        <taxon>Dikarya</taxon>
        <taxon>Basidiomycota</taxon>
        <taxon>Agaricomycotina</taxon>
        <taxon>Agaricomycetes</taxon>
        <taxon>Agaricomycetidae</taxon>
        <taxon>Agaricales</taxon>
        <taxon>Marasmiineae</taxon>
        <taxon>Mycenaceae</taxon>
        <taxon>Favolaschia</taxon>
    </lineage>
</organism>
<reference evidence="2 3" key="1">
    <citation type="journal article" date="2024" name="J Genomics">
        <title>Draft genome sequencing and assembly of Favolaschia claudopus CIRM-BRFM 2984 isolated from oak limbs.</title>
        <authorList>
            <person name="Navarro D."/>
            <person name="Drula E."/>
            <person name="Chaduli D."/>
            <person name="Cazenave R."/>
            <person name="Ahrendt S."/>
            <person name="Wang J."/>
            <person name="Lipzen A."/>
            <person name="Daum C."/>
            <person name="Barry K."/>
            <person name="Grigoriev I.V."/>
            <person name="Favel A."/>
            <person name="Rosso M.N."/>
            <person name="Martin F."/>
        </authorList>
    </citation>
    <scope>NUCLEOTIDE SEQUENCE [LARGE SCALE GENOMIC DNA]</scope>
    <source>
        <strain evidence="2 3">CIRM-BRFM 2984</strain>
    </source>
</reference>
<feature type="region of interest" description="Disordered" evidence="1">
    <location>
        <begin position="265"/>
        <end position="353"/>
    </location>
</feature>
<keyword evidence="3" id="KW-1185">Reference proteome</keyword>
<feature type="compositionally biased region" description="Low complexity" evidence="1">
    <location>
        <begin position="271"/>
        <end position="297"/>
    </location>
</feature>
<evidence type="ECO:0008006" key="4">
    <source>
        <dbReference type="Google" id="ProtNLM"/>
    </source>
</evidence>
<name>A0AAW0AQG2_9AGAR</name>
<comment type="caution">
    <text evidence="2">The sequence shown here is derived from an EMBL/GenBank/DDBJ whole genome shotgun (WGS) entry which is preliminary data.</text>
</comment>
<feature type="region of interest" description="Disordered" evidence="1">
    <location>
        <begin position="1"/>
        <end position="24"/>
    </location>
</feature>